<evidence type="ECO:0000313" key="3">
    <source>
        <dbReference type="Proteomes" id="UP001601197"/>
    </source>
</evidence>
<feature type="transmembrane region" description="Helical" evidence="1">
    <location>
        <begin position="34"/>
        <end position="57"/>
    </location>
</feature>
<feature type="transmembrane region" description="Helical" evidence="1">
    <location>
        <begin position="69"/>
        <end position="92"/>
    </location>
</feature>
<comment type="caution">
    <text evidence="2">The sequence shown here is derived from an EMBL/GenBank/DDBJ whole genome shotgun (WGS) entry which is preliminary data.</text>
</comment>
<evidence type="ECO:0000256" key="1">
    <source>
        <dbReference type="SAM" id="Phobius"/>
    </source>
</evidence>
<evidence type="ECO:0000313" key="2">
    <source>
        <dbReference type="EMBL" id="MFE9173097.1"/>
    </source>
</evidence>
<proteinExistence type="predicted"/>
<accession>A0ABW6L316</accession>
<organism evidence="2 3">
    <name type="scientific">Streptomyces kebangsaanensis</name>
    <dbReference type="NCBI Taxonomy" id="864058"/>
    <lineage>
        <taxon>Bacteria</taxon>
        <taxon>Bacillati</taxon>
        <taxon>Actinomycetota</taxon>
        <taxon>Actinomycetes</taxon>
        <taxon>Kitasatosporales</taxon>
        <taxon>Streptomycetaceae</taxon>
        <taxon>Streptomyces</taxon>
    </lineage>
</organism>
<dbReference type="RefSeq" id="WP_388351394.1">
    <property type="nucleotide sequence ID" value="NZ_JBIAFJ010000030.1"/>
</dbReference>
<protein>
    <recommendedName>
        <fullName evidence="4">PH domain-containing protein</fullName>
    </recommendedName>
</protein>
<dbReference type="EMBL" id="JBIAFJ010000030">
    <property type="protein sequence ID" value="MFE9173097.1"/>
    <property type="molecule type" value="Genomic_DNA"/>
</dbReference>
<keyword evidence="3" id="KW-1185">Reference proteome</keyword>
<reference evidence="2 3" key="1">
    <citation type="submission" date="2024-10" db="EMBL/GenBank/DDBJ databases">
        <title>The Natural Products Discovery Center: Release of the First 8490 Sequenced Strains for Exploring Actinobacteria Biosynthetic Diversity.</title>
        <authorList>
            <person name="Kalkreuter E."/>
            <person name="Kautsar S.A."/>
            <person name="Yang D."/>
            <person name="Bader C.D."/>
            <person name="Teijaro C.N."/>
            <person name="Fluegel L."/>
            <person name="Davis C.M."/>
            <person name="Simpson J.R."/>
            <person name="Lauterbach L."/>
            <person name="Steele A.D."/>
            <person name="Gui C."/>
            <person name="Meng S."/>
            <person name="Li G."/>
            <person name="Viehrig K."/>
            <person name="Ye F."/>
            <person name="Su P."/>
            <person name="Kiefer A.F."/>
            <person name="Nichols A."/>
            <person name="Cepeda A.J."/>
            <person name="Yan W."/>
            <person name="Fan B."/>
            <person name="Jiang Y."/>
            <person name="Adhikari A."/>
            <person name="Zheng C.-J."/>
            <person name="Schuster L."/>
            <person name="Cowan T.M."/>
            <person name="Smanski M.J."/>
            <person name="Chevrette M.G."/>
            <person name="De Carvalho L.P.S."/>
            <person name="Shen B."/>
        </authorList>
    </citation>
    <scope>NUCLEOTIDE SEQUENCE [LARGE SCALE GENOMIC DNA]</scope>
    <source>
        <strain evidence="2 3">NPDC007147</strain>
    </source>
</reference>
<gene>
    <name evidence="2" type="ORF">ACFYNZ_27125</name>
</gene>
<keyword evidence="1" id="KW-0812">Transmembrane</keyword>
<sequence length="209" mass="23209">MRTDLAERRRQARRERRARVERLAGTMAAPEVPLVWGAGWGARVTAAVWCVVVVVVADHPAEAGLAHPWPGPLVSSLVVGWICSWLTLWRITADRDGVYIRRLWSTRFLSWSTISRVEMRHDGQLEFFGPGKPGKEPMAGLFSPPWLSRVLRRSDGRGQAAADTLTAMVRHGRLRPTVQAERALIGSGFVRWAVVLAAGLYGAAAFLHR</sequence>
<evidence type="ECO:0008006" key="4">
    <source>
        <dbReference type="Google" id="ProtNLM"/>
    </source>
</evidence>
<feature type="transmembrane region" description="Helical" evidence="1">
    <location>
        <begin position="183"/>
        <end position="207"/>
    </location>
</feature>
<keyword evidence="1" id="KW-0472">Membrane</keyword>
<name>A0ABW6L316_9ACTN</name>
<dbReference type="Proteomes" id="UP001601197">
    <property type="component" value="Unassembled WGS sequence"/>
</dbReference>
<keyword evidence="1" id="KW-1133">Transmembrane helix</keyword>